<feature type="signal peptide" evidence="2">
    <location>
        <begin position="1"/>
        <end position="20"/>
    </location>
</feature>
<sequence>MSSMVLLFLYLNTLYLTCDASNTNDSKLFIANDEDVTETQYATCKIATEELVASARASVSRVLTGACNAKTFDEKLQALEKNLTKELEEIKTLLNVVLENKRDMQKLAKLYDNYDEDKSDALSPRQSEIDNFNNTLQKTSLLNESANLFFYYWQIKRFNEKLVNWKTARSLRSPTFYVGQNGYAMYIKVTPRYFPDGTVFIGVGLTRDHSSEQSRQGHRSRIWDPSTLCSEYFWGRPKLTGEPDNPECVGLSIPRQIFFVKLPIVIAHPSRNARYLWNGNITVKLTVYL</sequence>
<protein>
    <recommendedName>
        <fullName evidence="5">TNF receptor-associated factor 6</fullName>
    </recommendedName>
</protein>
<evidence type="ECO:0008006" key="5">
    <source>
        <dbReference type="Google" id="ProtNLM"/>
    </source>
</evidence>
<keyword evidence="1" id="KW-0175">Coiled coil</keyword>
<evidence type="ECO:0000256" key="1">
    <source>
        <dbReference type="SAM" id="Coils"/>
    </source>
</evidence>
<dbReference type="STRING" id="166423.A0A0M9A9X6"/>
<evidence type="ECO:0000313" key="4">
    <source>
        <dbReference type="Proteomes" id="UP000053105"/>
    </source>
</evidence>
<organism evidence="3 4">
    <name type="scientific">Melipona quadrifasciata</name>
    <dbReference type="NCBI Taxonomy" id="166423"/>
    <lineage>
        <taxon>Eukaryota</taxon>
        <taxon>Metazoa</taxon>
        <taxon>Ecdysozoa</taxon>
        <taxon>Arthropoda</taxon>
        <taxon>Hexapoda</taxon>
        <taxon>Insecta</taxon>
        <taxon>Pterygota</taxon>
        <taxon>Neoptera</taxon>
        <taxon>Endopterygota</taxon>
        <taxon>Hymenoptera</taxon>
        <taxon>Apocrita</taxon>
        <taxon>Aculeata</taxon>
        <taxon>Apoidea</taxon>
        <taxon>Anthophila</taxon>
        <taxon>Apidae</taxon>
        <taxon>Melipona</taxon>
    </lineage>
</organism>
<reference evidence="3 4" key="1">
    <citation type="submission" date="2015-07" db="EMBL/GenBank/DDBJ databases">
        <title>The genome of Melipona quadrifasciata.</title>
        <authorList>
            <person name="Pan H."/>
            <person name="Kapheim K."/>
        </authorList>
    </citation>
    <scope>NUCLEOTIDE SEQUENCE [LARGE SCALE GENOMIC DNA]</scope>
    <source>
        <strain evidence="3">0111107301</strain>
        <tissue evidence="3">Whole body</tissue>
    </source>
</reference>
<dbReference type="OrthoDB" id="6475149at2759"/>
<feature type="chain" id="PRO_5005830989" description="TNF receptor-associated factor 6" evidence="2">
    <location>
        <begin position="21"/>
        <end position="289"/>
    </location>
</feature>
<dbReference type="InterPro" id="IPR008974">
    <property type="entry name" value="TRAF-like"/>
</dbReference>
<evidence type="ECO:0000313" key="3">
    <source>
        <dbReference type="EMBL" id="KOX80225.1"/>
    </source>
</evidence>
<gene>
    <name evidence="3" type="ORF">WN51_08402</name>
</gene>
<name>A0A0M9A9X6_9HYME</name>
<accession>A0A0M9A9X6</accession>
<dbReference type="SUPFAM" id="SSF49599">
    <property type="entry name" value="TRAF domain-like"/>
    <property type="match status" value="1"/>
</dbReference>
<dbReference type="Proteomes" id="UP000053105">
    <property type="component" value="Unassembled WGS sequence"/>
</dbReference>
<feature type="coiled-coil region" evidence="1">
    <location>
        <begin position="69"/>
        <end position="100"/>
    </location>
</feature>
<evidence type="ECO:0000256" key="2">
    <source>
        <dbReference type="SAM" id="SignalP"/>
    </source>
</evidence>
<dbReference type="Gene3D" id="2.60.210.10">
    <property type="entry name" value="Apoptosis, Tumor Necrosis Factor Receptor Associated Protein 2, Chain A"/>
    <property type="match status" value="1"/>
</dbReference>
<proteinExistence type="predicted"/>
<keyword evidence="2" id="KW-0732">Signal</keyword>
<dbReference type="AlphaFoldDB" id="A0A0M9A9X6"/>
<keyword evidence="4" id="KW-1185">Reference proteome</keyword>
<dbReference type="EMBL" id="KQ435706">
    <property type="protein sequence ID" value="KOX80225.1"/>
    <property type="molecule type" value="Genomic_DNA"/>
</dbReference>